<keyword evidence="3" id="KW-1003">Cell membrane</keyword>
<keyword evidence="11" id="KW-1185">Reference proteome</keyword>
<dbReference type="Pfam" id="PF00892">
    <property type="entry name" value="EamA"/>
    <property type="match status" value="2"/>
</dbReference>
<evidence type="ECO:0000256" key="1">
    <source>
        <dbReference type="ARBA" id="ARBA00004651"/>
    </source>
</evidence>
<dbReference type="GO" id="GO:0005886">
    <property type="term" value="C:plasma membrane"/>
    <property type="evidence" value="ECO:0007669"/>
    <property type="project" value="UniProtKB-SubCell"/>
</dbReference>
<dbReference type="EMBL" id="CP014228">
    <property type="protein sequence ID" value="AMD87383.1"/>
    <property type="molecule type" value="Genomic_DNA"/>
</dbReference>
<dbReference type="RefSeq" id="WP_067942000.1">
    <property type="nucleotide sequence ID" value="NZ_CP014228.1"/>
</dbReference>
<dbReference type="Gene3D" id="1.10.3730.20">
    <property type="match status" value="1"/>
</dbReference>
<keyword evidence="6 8" id="KW-0472">Membrane</keyword>
<dbReference type="InterPro" id="IPR000620">
    <property type="entry name" value="EamA_dom"/>
</dbReference>
<dbReference type="InterPro" id="IPR051258">
    <property type="entry name" value="Diverse_Substrate_Transporter"/>
</dbReference>
<comment type="subcellular location">
    <subcellularLocation>
        <location evidence="1">Cell membrane</location>
        <topology evidence="1">Multi-pass membrane protein</topology>
    </subcellularLocation>
</comment>
<dbReference type="PANTHER" id="PTHR42920:SF5">
    <property type="entry name" value="EAMA DOMAIN-CONTAINING PROTEIN"/>
    <property type="match status" value="1"/>
</dbReference>
<evidence type="ECO:0000313" key="11">
    <source>
        <dbReference type="Proteomes" id="UP000065220"/>
    </source>
</evidence>
<dbReference type="Proteomes" id="UP000065220">
    <property type="component" value="Chromosome"/>
</dbReference>
<evidence type="ECO:0000313" key="10">
    <source>
        <dbReference type="EMBL" id="AMD87383.1"/>
    </source>
</evidence>
<evidence type="ECO:0000256" key="5">
    <source>
        <dbReference type="ARBA" id="ARBA00022989"/>
    </source>
</evidence>
<feature type="transmembrane region" description="Helical" evidence="8">
    <location>
        <begin position="92"/>
        <end position="109"/>
    </location>
</feature>
<dbReference type="OrthoDB" id="3182968at2"/>
<feature type="transmembrane region" description="Helical" evidence="8">
    <location>
        <begin position="121"/>
        <end position="141"/>
    </location>
</feature>
<feature type="domain" description="EamA" evidence="9">
    <location>
        <begin position="173"/>
        <end position="304"/>
    </location>
</feature>
<sequence>MSEPDGAGAPLGAAVAPDAGAHGDSGRSAAASLVPGALLLVVALVWGSTFPMTKDVLTRMGTLDLLALRFALAGLVSGVALLPALRRADLGTWWRGVVLGLVYAAAQVTQTLGIDRAAASVSGFITALYVVGTPLLAWALWRVRPARSTALGVVLALTGAGVLGLSGLHAGAGEALLLAGAVFYSFHVVLLGRWSTGRSAWALAAIQMMTLGVAHVLIALPGGIAVPDRTGDWTAVVYLAVVAGLGALVVQSWAQARMDAARAVVIMALEPVFSAVFSVTLYHEPLTWRLVVGGGLILAASIVVELAPVLARGRLMRAAGPDGAEPVPAALTTSMPDRSEGDPLP</sequence>
<gene>
    <name evidence="10" type="ORF">AXF14_07075</name>
</gene>
<feature type="transmembrane region" description="Helical" evidence="8">
    <location>
        <begin position="288"/>
        <end position="311"/>
    </location>
</feature>
<proteinExistence type="inferred from homology"/>
<feature type="transmembrane region" description="Helical" evidence="8">
    <location>
        <begin position="236"/>
        <end position="254"/>
    </location>
</feature>
<comment type="similarity">
    <text evidence="2">Belongs to the EamA transporter family.</text>
</comment>
<evidence type="ECO:0000256" key="7">
    <source>
        <dbReference type="SAM" id="MobiDB-lite"/>
    </source>
</evidence>
<dbReference type="PANTHER" id="PTHR42920">
    <property type="entry name" value="OS03G0707200 PROTEIN-RELATED"/>
    <property type="match status" value="1"/>
</dbReference>
<reference evidence="11" key="1">
    <citation type="submission" date="2016-02" db="EMBL/GenBank/DDBJ databases">
        <authorList>
            <person name="Holder M.E."/>
            <person name="Ajami N.J."/>
            <person name="Petrosino J.F."/>
        </authorList>
    </citation>
    <scope>NUCLEOTIDE SEQUENCE [LARGE SCALE GENOMIC DNA]</scope>
    <source>
        <strain evidence="11">CCUG 36733</strain>
    </source>
</reference>
<feature type="transmembrane region" description="Helical" evidence="8">
    <location>
        <begin position="29"/>
        <end position="46"/>
    </location>
</feature>
<feature type="region of interest" description="Disordered" evidence="7">
    <location>
        <begin position="324"/>
        <end position="345"/>
    </location>
</feature>
<organism evidence="10 11">
    <name type="scientific">Actinomyces radicidentis</name>
    <dbReference type="NCBI Taxonomy" id="111015"/>
    <lineage>
        <taxon>Bacteria</taxon>
        <taxon>Bacillati</taxon>
        <taxon>Actinomycetota</taxon>
        <taxon>Actinomycetes</taxon>
        <taxon>Actinomycetales</taxon>
        <taxon>Actinomycetaceae</taxon>
        <taxon>Actinomyces</taxon>
    </lineage>
</organism>
<feature type="transmembrane region" description="Helical" evidence="8">
    <location>
        <begin position="66"/>
        <end position="85"/>
    </location>
</feature>
<dbReference type="InterPro" id="IPR037185">
    <property type="entry name" value="EmrE-like"/>
</dbReference>
<dbReference type="KEGG" id="ard:AXF14_07075"/>
<feature type="transmembrane region" description="Helical" evidence="8">
    <location>
        <begin position="201"/>
        <end position="224"/>
    </location>
</feature>
<feature type="transmembrane region" description="Helical" evidence="8">
    <location>
        <begin position="148"/>
        <end position="169"/>
    </location>
</feature>
<keyword evidence="5 8" id="KW-1133">Transmembrane helix</keyword>
<dbReference type="AlphaFoldDB" id="A0A0X8JEJ8"/>
<keyword evidence="4 8" id="KW-0812">Transmembrane</keyword>
<feature type="transmembrane region" description="Helical" evidence="8">
    <location>
        <begin position="175"/>
        <end position="194"/>
    </location>
</feature>
<evidence type="ECO:0000256" key="6">
    <source>
        <dbReference type="ARBA" id="ARBA00023136"/>
    </source>
</evidence>
<feature type="transmembrane region" description="Helical" evidence="8">
    <location>
        <begin position="261"/>
        <end position="282"/>
    </location>
</feature>
<evidence type="ECO:0000256" key="8">
    <source>
        <dbReference type="SAM" id="Phobius"/>
    </source>
</evidence>
<evidence type="ECO:0000256" key="3">
    <source>
        <dbReference type="ARBA" id="ARBA00022475"/>
    </source>
</evidence>
<feature type="domain" description="EamA" evidence="9">
    <location>
        <begin position="38"/>
        <end position="163"/>
    </location>
</feature>
<evidence type="ECO:0000256" key="4">
    <source>
        <dbReference type="ARBA" id="ARBA00022692"/>
    </source>
</evidence>
<accession>A0A0X8JEJ8</accession>
<dbReference type="SUPFAM" id="SSF103481">
    <property type="entry name" value="Multidrug resistance efflux transporter EmrE"/>
    <property type="match status" value="2"/>
</dbReference>
<protein>
    <recommendedName>
        <fullName evidence="9">EamA domain-containing protein</fullName>
    </recommendedName>
</protein>
<evidence type="ECO:0000259" key="9">
    <source>
        <dbReference type="Pfam" id="PF00892"/>
    </source>
</evidence>
<name>A0A0X8JEJ8_ACTRD</name>
<evidence type="ECO:0000256" key="2">
    <source>
        <dbReference type="ARBA" id="ARBA00007362"/>
    </source>
</evidence>